<reference evidence="1 2" key="1">
    <citation type="journal article" date="2022" name="bioRxiv">
        <title>The genome of the oomycete Peronosclerospora sorghi, a cosmopolitan pathogen of maize and sorghum, is inflated with dispersed pseudogenes.</title>
        <authorList>
            <person name="Fletcher K."/>
            <person name="Martin F."/>
            <person name="Isakeit T."/>
            <person name="Cavanaugh K."/>
            <person name="Magill C."/>
            <person name="Michelmore R."/>
        </authorList>
    </citation>
    <scope>NUCLEOTIDE SEQUENCE [LARGE SCALE GENOMIC DNA]</scope>
    <source>
        <strain evidence="1">P6</strain>
    </source>
</reference>
<proteinExistence type="predicted"/>
<keyword evidence="2" id="KW-1185">Reference proteome</keyword>
<dbReference type="EMBL" id="CM047582">
    <property type="protein sequence ID" value="KAI9914294.1"/>
    <property type="molecule type" value="Genomic_DNA"/>
</dbReference>
<dbReference type="Proteomes" id="UP001163321">
    <property type="component" value="Chromosome 3"/>
</dbReference>
<evidence type="ECO:0000313" key="1">
    <source>
        <dbReference type="EMBL" id="KAI9914294.1"/>
    </source>
</evidence>
<organism evidence="1 2">
    <name type="scientific">Peronosclerospora sorghi</name>
    <dbReference type="NCBI Taxonomy" id="230839"/>
    <lineage>
        <taxon>Eukaryota</taxon>
        <taxon>Sar</taxon>
        <taxon>Stramenopiles</taxon>
        <taxon>Oomycota</taxon>
        <taxon>Peronosporomycetes</taxon>
        <taxon>Peronosporales</taxon>
        <taxon>Peronosporaceae</taxon>
        <taxon>Peronosclerospora</taxon>
    </lineage>
</organism>
<accession>A0ACC0W6C9</accession>
<gene>
    <name evidence="1" type="ORF">PsorP6_008314</name>
</gene>
<protein>
    <submittedName>
        <fullName evidence="1">Uncharacterized protein</fullName>
    </submittedName>
</protein>
<comment type="caution">
    <text evidence="1">The sequence shown here is derived from an EMBL/GenBank/DDBJ whole genome shotgun (WGS) entry which is preliminary data.</text>
</comment>
<name>A0ACC0W6C9_9STRA</name>
<sequence>MSSSFFLLHDDVEREFGLRDALLNFVMSSQLPTEQLYDALVVVLQRKDKEYEDILASIPTTHVAQVKAIEQLIQHERQICRRIIVGLMSLEEGSELSDTEDF</sequence>
<evidence type="ECO:0000313" key="2">
    <source>
        <dbReference type="Proteomes" id="UP001163321"/>
    </source>
</evidence>